<evidence type="ECO:0000313" key="2">
    <source>
        <dbReference type="EMBL" id="NEA26389.1"/>
    </source>
</evidence>
<evidence type="ECO:0000256" key="1">
    <source>
        <dbReference type="SAM" id="MobiDB-lite"/>
    </source>
</evidence>
<feature type="region of interest" description="Disordered" evidence="1">
    <location>
        <begin position="20"/>
        <end position="79"/>
    </location>
</feature>
<gene>
    <name evidence="2" type="ORF">G3I70_28410</name>
</gene>
<proteinExistence type="predicted"/>
<feature type="compositionally biased region" description="Low complexity" evidence="1">
    <location>
        <begin position="20"/>
        <end position="35"/>
    </location>
</feature>
<feature type="compositionally biased region" description="Polar residues" evidence="1">
    <location>
        <begin position="48"/>
        <end position="60"/>
    </location>
</feature>
<organism evidence="2 3">
    <name type="scientific">Actinomadura bangladeshensis</name>
    <dbReference type="NCBI Taxonomy" id="453573"/>
    <lineage>
        <taxon>Bacteria</taxon>
        <taxon>Bacillati</taxon>
        <taxon>Actinomycetota</taxon>
        <taxon>Actinomycetes</taxon>
        <taxon>Streptosporangiales</taxon>
        <taxon>Thermomonosporaceae</taxon>
        <taxon>Actinomadura</taxon>
    </lineage>
</organism>
<accession>A0A6L9QLJ3</accession>
<evidence type="ECO:0000313" key="3">
    <source>
        <dbReference type="Proteomes" id="UP000475532"/>
    </source>
</evidence>
<reference evidence="2 3" key="1">
    <citation type="submission" date="2020-01" db="EMBL/GenBank/DDBJ databases">
        <title>Insect and environment-associated Actinomycetes.</title>
        <authorList>
            <person name="Currrie C."/>
            <person name="Chevrette M."/>
            <person name="Carlson C."/>
            <person name="Stubbendieck R."/>
            <person name="Wendt-Pienkowski E."/>
        </authorList>
    </citation>
    <scope>NUCLEOTIDE SEQUENCE [LARGE SCALE GENOMIC DNA]</scope>
    <source>
        <strain evidence="2 3">SID10258</strain>
    </source>
</reference>
<name>A0A6L9QLJ3_9ACTN</name>
<feature type="compositionally biased region" description="Polar residues" evidence="1">
    <location>
        <begin position="70"/>
        <end position="79"/>
    </location>
</feature>
<dbReference type="RefSeq" id="WP_163060491.1">
    <property type="nucleotide sequence ID" value="NZ_JAAGLI010000764.1"/>
</dbReference>
<sequence>MPSGPISRVPGSRCIAVAAGRRTSARSASGTPTSSEMTSVGSRAAFSATRSNSPDSSAASTWRRAITRMRGSSSAIRRG</sequence>
<dbReference type="EMBL" id="JAAGLI010000764">
    <property type="protein sequence ID" value="NEA26389.1"/>
    <property type="molecule type" value="Genomic_DNA"/>
</dbReference>
<dbReference type="Proteomes" id="UP000475532">
    <property type="component" value="Unassembled WGS sequence"/>
</dbReference>
<comment type="caution">
    <text evidence="2">The sequence shown here is derived from an EMBL/GenBank/DDBJ whole genome shotgun (WGS) entry which is preliminary data.</text>
</comment>
<protein>
    <submittedName>
        <fullName evidence="2">Uncharacterized protein</fullName>
    </submittedName>
</protein>
<dbReference type="AlphaFoldDB" id="A0A6L9QLJ3"/>